<dbReference type="AlphaFoldDB" id="A0AAV5I4Y6"/>
<sequence length="289" mass="32186">MNQNNQSAMKSESAKGKRKLRNPEANSEETTEASPSDYSFAITRIAVAQVCKSMGFRRTEQSALNTLTVVATKYLETLARSAAEFSNAANRTQSNLFDVTNALHDLHAVHGGFLGASALHDSNCLLKSSVLKDLSDFVYSTDEIPFAKPINKEKGRGTEATTPPNSERRPKHIPEWLPEFPEMVGREECNKRVNQEELWENTSWAPVCEGGGSVGGRNNDNGGKLMTERARVSFRIGGGKRVDLNGNIGESPDRRKVEADDDDKICTFLQMLILKRKKKRQRLQKTQEK</sequence>
<dbReference type="Gene3D" id="1.10.20.10">
    <property type="entry name" value="Histone, subunit A"/>
    <property type="match status" value="1"/>
</dbReference>
<dbReference type="EMBL" id="BPVZ01000006">
    <property type="protein sequence ID" value="GKU92676.1"/>
    <property type="molecule type" value="Genomic_DNA"/>
</dbReference>
<evidence type="ECO:0000313" key="8">
    <source>
        <dbReference type="Proteomes" id="UP001054252"/>
    </source>
</evidence>
<dbReference type="Proteomes" id="UP001054252">
    <property type="component" value="Unassembled WGS sequence"/>
</dbReference>
<feature type="compositionally biased region" description="Polar residues" evidence="5">
    <location>
        <begin position="1"/>
        <end position="10"/>
    </location>
</feature>
<feature type="region of interest" description="Disordered" evidence="5">
    <location>
        <begin position="150"/>
        <end position="172"/>
    </location>
</feature>
<dbReference type="GO" id="GO:0046982">
    <property type="term" value="F:protein heterodimerization activity"/>
    <property type="evidence" value="ECO:0007669"/>
    <property type="project" value="InterPro"/>
</dbReference>
<reference evidence="7 8" key="1">
    <citation type="journal article" date="2021" name="Commun. Biol.">
        <title>The genome of Shorea leprosula (Dipterocarpaceae) highlights the ecological relevance of drought in aseasonal tropical rainforests.</title>
        <authorList>
            <person name="Ng K.K.S."/>
            <person name="Kobayashi M.J."/>
            <person name="Fawcett J.A."/>
            <person name="Hatakeyama M."/>
            <person name="Paape T."/>
            <person name="Ng C.H."/>
            <person name="Ang C.C."/>
            <person name="Tnah L.H."/>
            <person name="Lee C.T."/>
            <person name="Nishiyama T."/>
            <person name="Sese J."/>
            <person name="O'Brien M.J."/>
            <person name="Copetti D."/>
            <person name="Mohd Noor M.I."/>
            <person name="Ong R.C."/>
            <person name="Putra M."/>
            <person name="Sireger I.Z."/>
            <person name="Indrioko S."/>
            <person name="Kosugi Y."/>
            <person name="Izuno A."/>
            <person name="Isagi Y."/>
            <person name="Lee S.L."/>
            <person name="Shimizu K.K."/>
        </authorList>
    </citation>
    <scope>NUCLEOTIDE SEQUENCE [LARGE SCALE GENOMIC DNA]</scope>
    <source>
        <strain evidence="7">214</strain>
    </source>
</reference>
<evidence type="ECO:0000313" key="7">
    <source>
        <dbReference type="EMBL" id="GKU92676.1"/>
    </source>
</evidence>
<evidence type="ECO:0000256" key="2">
    <source>
        <dbReference type="ARBA" id="ARBA00023015"/>
    </source>
</evidence>
<evidence type="ECO:0000256" key="3">
    <source>
        <dbReference type="ARBA" id="ARBA00023163"/>
    </source>
</evidence>
<keyword evidence="3" id="KW-0804">Transcription</keyword>
<dbReference type="InterPro" id="IPR006565">
    <property type="entry name" value="BTP"/>
</dbReference>
<proteinExistence type="predicted"/>
<dbReference type="Pfam" id="PF07524">
    <property type="entry name" value="Bromo_TP"/>
    <property type="match status" value="1"/>
</dbReference>
<accession>A0AAV5I4Y6</accession>
<keyword evidence="8" id="KW-1185">Reference proteome</keyword>
<dbReference type="SUPFAM" id="SSF47113">
    <property type="entry name" value="Histone-fold"/>
    <property type="match status" value="1"/>
</dbReference>
<keyword evidence="2" id="KW-0805">Transcription regulation</keyword>
<feature type="domain" description="Bromodomain associated" evidence="6">
    <location>
        <begin position="36"/>
        <end position="112"/>
    </location>
</feature>
<dbReference type="PANTHER" id="PTHR46338:SF13">
    <property type="entry name" value="TRANSCRIPTION INITIATION FACTOR TFIID SUBUNIT 8-LIKE"/>
    <property type="match status" value="1"/>
</dbReference>
<feature type="region of interest" description="Disordered" evidence="5">
    <location>
        <begin position="1"/>
        <end position="33"/>
    </location>
</feature>
<dbReference type="PANTHER" id="PTHR46338">
    <property type="entry name" value="TRANSCRIPTION INITIATION FACTOR TFIID SUBUNIT 8"/>
    <property type="match status" value="1"/>
</dbReference>
<dbReference type="InterPro" id="IPR009072">
    <property type="entry name" value="Histone-fold"/>
</dbReference>
<dbReference type="SMART" id="SM00576">
    <property type="entry name" value="BTP"/>
    <property type="match status" value="1"/>
</dbReference>
<evidence type="ECO:0000259" key="6">
    <source>
        <dbReference type="SMART" id="SM00576"/>
    </source>
</evidence>
<evidence type="ECO:0000256" key="5">
    <source>
        <dbReference type="SAM" id="MobiDB-lite"/>
    </source>
</evidence>
<gene>
    <name evidence="7" type="ORF">SLEP1_g6375</name>
</gene>
<dbReference type="GO" id="GO:0005669">
    <property type="term" value="C:transcription factor TFIID complex"/>
    <property type="evidence" value="ECO:0007669"/>
    <property type="project" value="InterPro"/>
</dbReference>
<evidence type="ECO:0000256" key="1">
    <source>
        <dbReference type="ARBA" id="ARBA00004123"/>
    </source>
</evidence>
<keyword evidence="4" id="KW-0539">Nucleus</keyword>
<dbReference type="CDD" id="cd00076">
    <property type="entry name" value="HFD_SF"/>
    <property type="match status" value="1"/>
</dbReference>
<dbReference type="InterPro" id="IPR037818">
    <property type="entry name" value="TAF8"/>
</dbReference>
<name>A0AAV5I4Y6_9ROSI</name>
<evidence type="ECO:0000256" key="4">
    <source>
        <dbReference type="ARBA" id="ARBA00023242"/>
    </source>
</evidence>
<organism evidence="7 8">
    <name type="scientific">Rubroshorea leprosula</name>
    <dbReference type="NCBI Taxonomy" id="152421"/>
    <lineage>
        <taxon>Eukaryota</taxon>
        <taxon>Viridiplantae</taxon>
        <taxon>Streptophyta</taxon>
        <taxon>Embryophyta</taxon>
        <taxon>Tracheophyta</taxon>
        <taxon>Spermatophyta</taxon>
        <taxon>Magnoliopsida</taxon>
        <taxon>eudicotyledons</taxon>
        <taxon>Gunneridae</taxon>
        <taxon>Pentapetalae</taxon>
        <taxon>rosids</taxon>
        <taxon>malvids</taxon>
        <taxon>Malvales</taxon>
        <taxon>Dipterocarpaceae</taxon>
        <taxon>Rubroshorea</taxon>
    </lineage>
</organism>
<comment type="subcellular location">
    <subcellularLocation>
        <location evidence="1">Nucleus</location>
    </subcellularLocation>
</comment>
<comment type="caution">
    <text evidence="7">The sequence shown here is derived from an EMBL/GenBank/DDBJ whole genome shotgun (WGS) entry which is preliminary data.</text>
</comment>
<protein>
    <recommendedName>
        <fullName evidence="6">Bromodomain associated domain-containing protein</fullName>
    </recommendedName>
</protein>